<dbReference type="Pfam" id="PF02571">
    <property type="entry name" value="CbiJ"/>
    <property type="match status" value="1"/>
</dbReference>
<keyword evidence="2" id="KW-0169">Cobalamin biosynthesis</keyword>
<evidence type="ECO:0000256" key="2">
    <source>
        <dbReference type="ARBA" id="ARBA00022573"/>
    </source>
</evidence>
<dbReference type="OrthoDB" id="5183775at2"/>
<dbReference type="PROSITE" id="PS51014">
    <property type="entry name" value="COBK_CBIJ"/>
    <property type="match status" value="1"/>
</dbReference>
<evidence type="ECO:0000256" key="1">
    <source>
        <dbReference type="ARBA" id="ARBA00004953"/>
    </source>
</evidence>
<name>A0A1M7SNV4_9RHOB</name>
<dbReference type="UniPathway" id="UPA00148"/>
<reference evidence="4 5" key="1">
    <citation type="submission" date="2016-12" db="EMBL/GenBank/DDBJ databases">
        <authorList>
            <person name="Song W.-J."/>
            <person name="Kurnit D.M."/>
        </authorList>
    </citation>
    <scope>NUCLEOTIDE SEQUENCE [LARGE SCALE GENOMIC DNA]</scope>
    <source>
        <strain evidence="4 5">CGMCC 1.10808</strain>
    </source>
</reference>
<sequence length="252" mass="26399">MTILVLAGSAEARAVIAALREAGAPTIASLAGVTRRPAPLGVPTWRGGFGGAEPMARRLREAGVRVVVDATHPFARRISARTAEICDRLGVARIALVRPPWREPEPGAWRRFATLEAALEALPAGARVLAALGAGATARLGARPDLRFLARVAEAPAPDAPPPPPNVELIARRPPLSESDERALMREAGIDILLTRNSGGPTDAKLAAAQALGVEIAMIDRPPPPPPPHARDAAEAAAWALARWRERAAPSA</sequence>
<organism evidence="4 5">
    <name type="scientific">Oceanicella actignis</name>
    <dbReference type="NCBI Taxonomy" id="1189325"/>
    <lineage>
        <taxon>Bacteria</taxon>
        <taxon>Pseudomonadati</taxon>
        <taxon>Pseudomonadota</taxon>
        <taxon>Alphaproteobacteria</taxon>
        <taxon>Rhodobacterales</taxon>
        <taxon>Paracoccaceae</taxon>
        <taxon>Oceanicella</taxon>
    </lineage>
</organism>
<keyword evidence="5" id="KW-1185">Reference proteome</keyword>
<dbReference type="STRING" id="1189325.SAMN04488119_10135"/>
<evidence type="ECO:0000256" key="3">
    <source>
        <dbReference type="ARBA" id="ARBA00023002"/>
    </source>
</evidence>
<gene>
    <name evidence="4" type="ORF">SAMN05216200_10336</name>
</gene>
<dbReference type="GO" id="GO:0009236">
    <property type="term" value="P:cobalamin biosynthetic process"/>
    <property type="evidence" value="ECO:0007669"/>
    <property type="project" value="UniProtKB-UniPathway"/>
</dbReference>
<dbReference type="GO" id="GO:0016994">
    <property type="term" value="F:precorrin-6A reductase activity"/>
    <property type="evidence" value="ECO:0007669"/>
    <property type="project" value="InterPro"/>
</dbReference>
<comment type="pathway">
    <text evidence="1">Cofactor biosynthesis; adenosylcobalamin biosynthesis.</text>
</comment>
<accession>A0A1M7SNV4</accession>
<dbReference type="InterPro" id="IPR003723">
    <property type="entry name" value="Precorrin-6x_reduct"/>
</dbReference>
<proteinExistence type="predicted"/>
<dbReference type="PANTHER" id="PTHR36925">
    <property type="entry name" value="COBALT-PRECORRIN-6A REDUCTASE"/>
    <property type="match status" value="1"/>
</dbReference>
<protein>
    <submittedName>
        <fullName evidence="4">Precorrin-6A/cobalt-precorrin-6A reductase</fullName>
    </submittedName>
</protein>
<evidence type="ECO:0000313" key="5">
    <source>
        <dbReference type="Proteomes" id="UP000184066"/>
    </source>
</evidence>
<dbReference type="EMBL" id="FRDL01000003">
    <property type="protein sequence ID" value="SHN60183.1"/>
    <property type="molecule type" value="Genomic_DNA"/>
</dbReference>
<dbReference type="RefSeq" id="WP_072746641.1">
    <property type="nucleotide sequence ID" value="NZ_FOHL01000001.1"/>
</dbReference>
<keyword evidence="3" id="KW-0560">Oxidoreductase</keyword>
<dbReference type="Proteomes" id="UP000184066">
    <property type="component" value="Unassembled WGS sequence"/>
</dbReference>
<dbReference type="PANTHER" id="PTHR36925:SF1">
    <property type="entry name" value="COBALT-PRECORRIN-6A REDUCTASE"/>
    <property type="match status" value="1"/>
</dbReference>
<dbReference type="AlphaFoldDB" id="A0A1M7SNV4"/>
<evidence type="ECO:0000313" key="4">
    <source>
        <dbReference type="EMBL" id="SHN60183.1"/>
    </source>
</evidence>